<dbReference type="InterPro" id="IPR019510">
    <property type="entry name" value="AKAP7-like_phosphoesterase"/>
</dbReference>
<dbReference type="InterPro" id="IPR009210">
    <property type="entry name" value="ASCC1"/>
</dbReference>
<dbReference type="Gene3D" id="3.90.1140.10">
    <property type="entry name" value="Cyclic phosphodiesterase"/>
    <property type="match status" value="1"/>
</dbReference>
<dbReference type="GO" id="GO:0003723">
    <property type="term" value="F:RNA binding"/>
    <property type="evidence" value="ECO:0007669"/>
    <property type="project" value="UniProtKB-UniRule"/>
</dbReference>
<dbReference type="GO" id="GO:0006307">
    <property type="term" value="P:DNA alkylation repair"/>
    <property type="evidence" value="ECO:0007669"/>
    <property type="project" value="InterPro"/>
</dbReference>
<dbReference type="EMBL" id="HBIP01024926">
    <property type="protein sequence ID" value="CAE0499918.1"/>
    <property type="molecule type" value="Transcribed_RNA"/>
</dbReference>
<dbReference type="PANTHER" id="PTHR13360">
    <property type="entry name" value="ACTIVATING SIGNAL COINTEGRATOR 1 COMPLEX SUBUNIT 1"/>
    <property type="match status" value="1"/>
</dbReference>
<dbReference type="GO" id="GO:0005634">
    <property type="term" value="C:nucleus"/>
    <property type="evidence" value="ECO:0007669"/>
    <property type="project" value="TreeGrafter"/>
</dbReference>
<protein>
    <recommendedName>
        <fullName evidence="5">K Homology domain-containing protein</fullName>
    </recommendedName>
</protein>
<dbReference type="Gene3D" id="3.30.1370.10">
    <property type="entry name" value="K Homology domain, type 1"/>
    <property type="match status" value="1"/>
</dbReference>
<sequence length="357" mass="39517">MDVCSPSLVQVGSRRYRVQQSSSPMVIESAPVMDTLLEPEEGDLDNEEEDQWDPADEAAVQEEAKGVFVSRYSADCALFPILIGRGGSAKKQMEEASGAQIIFPPQQQSRNVVQVKGKSRAAVCKGCLRLRLAIDSALQSRLLDYNFFLSFPLANPLSVQKFIAFRHAVTSDTAFSASGLDPSSFMTPEHLHLTIAMLKLYSDEARYRAQMLLKKLQPQILELLAGPLQVHLQGLEIMNDDPSSIDVLYLQVHEVGPGNRLEQLCEKLVQEFASNGLLSPQDIRPVKLHATVINTRYAMRKAEAGAQRQQFDGRLLLQKLSSLDLGVVTLPAVHLSQRGSFDKETGYYSSLAVMQLN</sequence>
<proteinExistence type="predicted"/>
<dbReference type="PANTHER" id="PTHR13360:SF1">
    <property type="entry name" value="ACTIVATING SIGNAL COINTEGRATOR 1 COMPLEX SUBUNIT 1"/>
    <property type="match status" value="1"/>
</dbReference>
<keyword evidence="1" id="KW-0694">RNA-binding</keyword>
<evidence type="ECO:0000256" key="1">
    <source>
        <dbReference type="PROSITE-ProRule" id="PRU00117"/>
    </source>
</evidence>
<evidence type="ECO:0000313" key="4">
    <source>
        <dbReference type="EMBL" id="CAE0499918.1"/>
    </source>
</evidence>
<accession>A0A7S3VPR9</accession>
<dbReference type="CDD" id="cd00105">
    <property type="entry name" value="KH-I"/>
    <property type="match status" value="1"/>
</dbReference>
<evidence type="ECO:0000259" key="2">
    <source>
        <dbReference type="Pfam" id="PF00013"/>
    </source>
</evidence>
<dbReference type="AlphaFoldDB" id="A0A7S3VPR9"/>
<feature type="domain" description="A-kinase anchor protein 7-like phosphoesterase" evidence="3">
    <location>
        <begin position="145"/>
        <end position="356"/>
    </location>
</feature>
<dbReference type="GO" id="GO:0006355">
    <property type="term" value="P:regulation of DNA-templated transcription"/>
    <property type="evidence" value="ECO:0007669"/>
    <property type="project" value="TreeGrafter"/>
</dbReference>
<reference evidence="4" key="1">
    <citation type="submission" date="2021-01" db="EMBL/GenBank/DDBJ databases">
        <authorList>
            <person name="Corre E."/>
            <person name="Pelletier E."/>
            <person name="Niang G."/>
            <person name="Scheremetjew M."/>
            <person name="Finn R."/>
            <person name="Kale V."/>
            <person name="Holt S."/>
            <person name="Cochrane G."/>
            <person name="Meng A."/>
            <person name="Brown T."/>
            <person name="Cohen L."/>
        </authorList>
    </citation>
    <scope>NUCLEOTIDE SEQUENCE</scope>
    <source>
        <strain evidence="4">CCMP1320</strain>
    </source>
</reference>
<dbReference type="InterPro" id="IPR004088">
    <property type="entry name" value="KH_dom_type_1"/>
</dbReference>
<name>A0A7S3VPR9_DUNTE</name>
<feature type="domain" description="K Homology" evidence="2">
    <location>
        <begin position="80"/>
        <end position="126"/>
    </location>
</feature>
<dbReference type="SUPFAM" id="SSF54791">
    <property type="entry name" value="Eukaryotic type KH-domain (KH-domain type I)"/>
    <property type="match status" value="1"/>
</dbReference>
<gene>
    <name evidence="4" type="ORF">DTER00134_LOCUS14991</name>
</gene>
<dbReference type="Pfam" id="PF00013">
    <property type="entry name" value="KH_1"/>
    <property type="match status" value="1"/>
</dbReference>
<organism evidence="4">
    <name type="scientific">Dunaliella tertiolecta</name>
    <name type="common">Green alga</name>
    <dbReference type="NCBI Taxonomy" id="3047"/>
    <lineage>
        <taxon>Eukaryota</taxon>
        <taxon>Viridiplantae</taxon>
        <taxon>Chlorophyta</taxon>
        <taxon>core chlorophytes</taxon>
        <taxon>Chlorophyceae</taxon>
        <taxon>CS clade</taxon>
        <taxon>Chlamydomonadales</taxon>
        <taxon>Dunaliellaceae</taxon>
        <taxon>Dunaliella</taxon>
    </lineage>
</organism>
<dbReference type="PIRSF" id="PIRSF027019">
    <property type="entry name" value="Euk_LigT"/>
    <property type="match status" value="1"/>
</dbReference>
<dbReference type="Pfam" id="PF10469">
    <property type="entry name" value="AKAP7_NLS"/>
    <property type="match status" value="1"/>
</dbReference>
<dbReference type="InterPro" id="IPR036612">
    <property type="entry name" value="KH_dom_type_1_sf"/>
</dbReference>
<evidence type="ECO:0000259" key="3">
    <source>
        <dbReference type="Pfam" id="PF10469"/>
    </source>
</evidence>
<dbReference type="PROSITE" id="PS50084">
    <property type="entry name" value="KH_TYPE_1"/>
    <property type="match status" value="1"/>
</dbReference>
<evidence type="ECO:0008006" key="5">
    <source>
        <dbReference type="Google" id="ProtNLM"/>
    </source>
</evidence>